<dbReference type="EMBL" id="WTYM01000043">
    <property type="protein sequence ID" value="MXO59996.1"/>
    <property type="molecule type" value="Genomic_DNA"/>
</dbReference>
<evidence type="ECO:0000313" key="3">
    <source>
        <dbReference type="Proteomes" id="UP000433652"/>
    </source>
</evidence>
<comment type="caution">
    <text evidence="2">The sequence shown here is derived from an EMBL/GenBank/DDBJ whole genome shotgun (WGS) entry which is preliminary data.</text>
</comment>
<name>A0A6I4SYX7_9SPHN</name>
<dbReference type="GO" id="GO:0000270">
    <property type="term" value="P:peptidoglycan metabolic process"/>
    <property type="evidence" value="ECO:0007669"/>
    <property type="project" value="TreeGrafter"/>
</dbReference>
<dbReference type="InterPro" id="IPR003848">
    <property type="entry name" value="DUF218"/>
</dbReference>
<accession>A0A6I4SYX7</accession>
<reference evidence="2 3" key="1">
    <citation type="submission" date="2019-12" db="EMBL/GenBank/DDBJ databases">
        <title>Genomic-based taxomic classification of the family Erythrobacteraceae.</title>
        <authorList>
            <person name="Xu L."/>
        </authorList>
    </citation>
    <scope>NUCLEOTIDE SEQUENCE [LARGE SCALE GENOMIC DNA]</scope>
    <source>
        <strain evidence="2 3">MCCC 1K01500</strain>
    </source>
</reference>
<dbReference type="Pfam" id="PF02698">
    <property type="entry name" value="DUF218"/>
    <property type="match status" value="1"/>
</dbReference>
<sequence>MIARFAAFVLAIWLLGFGWFAATLPQAASNKERTDVIVVPTGGVGRIDRGVALLHEGSAQKMLVSGVFEGVKPDEFAAEYKLSPEEMECCVVLGFSALDTRGNARETAQWVRNGGYRSLRLVTSDWHMRRSANEIEQVLPPGVRVLEDAVPSEPSLKILFLEYLKLLASWLGNL</sequence>
<dbReference type="RefSeq" id="WP_328598208.1">
    <property type="nucleotide sequence ID" value="NZ_WTYM01000043.1"/>
</dbReference>
<evidence type="ECO:0000313" key="2">
    <source>
        <dbReference type="EMBL" id="MXO59996.1"/>
    </source>
</evidence>
<dbReference type="InterPro" id="IPR051599">
    <property type="entry name" value="Cell_Envelope_Assoc"/>
</dbReference>
<dbReference type="GO" id="GO:0043164">
    <property type="term" value="P:Gram-negative-bacterium-type cell wall biogenesis"/>
    <property type="evidence" value="ECO:0007669"/>
    <property type="project" value="TreeGrafter"/>
</dbReference>
<dbReference type="Proteomes" id="UP000433652">
    <property type="component" value="Unassembled WGS sequence"/>
</dbReference>
<keyword evidence="3" id="KW-1185">Reference proteome</keyword>
<gene>
    <name evidence="2" type="ORF">GRI89_10645</name>
</gene>
<evidence type="ECO:0000259" key="1">
    <source>
        <dbReference type="Pfam" id="PF02698"/>
    </source>
</evidence>
<dbReference type="GO" id="GO:0005886">
    <property type="term" value="C:plasma membrane"/>
    <property type="evidence" value="ECO:0007669"/>
    <property type="project" value="TreeGrafter"/>
</dbReference>
<dbReference type="PANTHER" id="PTHR30336:SF4">
    <property type="entry name" value="ENVELOPE BIOGENESIS FACTOR ELYC"/>
    <property type="match status" value="1"/>
</dbReference>
<proteinExistence type="predicted"/>
<dbReference type="PANTHER" id="PTHR30336">
    <property type="entry name" value="INNER MEMBRANE PROTEIN, PROBABLE PERMEASE"/>
    <property type="match status" value="1"/>
</dbReference>
<dbReference type="AlphaFoldDB" id="A0A6I4SYX7"/>
<dbReference type="CDD" id="cd06259">
    <property type="entry name" value="YdcF-like"/>
    <property type="match status" value="1"/>
</dbReference>
<organism evidence="2 3">
    <name type="scientific">Croceibacterium salegens</name>
    <dbReference type="NCBI Taxonomy" id="1737568"/>
    <lineage>
        <taxon>Bacteria</taxon>
        <taxon>Pseudomonadati</taxon>
        <taxon>Pseudomonadota</taxon>
        <taxon>Alphaproteobacteria</taxon>
        <taxon>Sphingomonadales</taxon>
        <taxon>Erythrobacteraceae</taxon>
        <taxon>Croceibacterium</taxon>
    </lineage>
</organism>
<feature type="domain" description="DUF218" evidence="1">
    <location>
        <begin position="35"/>
        <end position="142"/>
    </location>
</feature>
<protein>
    <submittedName>
        <fullName evidence="2">YdcF family protein</fullName>
    </submittedName>
</protein>